<name>A0ABW0EMK8_9PSEU</name>
<reference evidence="2" key="1">
    <citation type="journal article" date="2019" name="Int. J. Syst. Evol. Microbiol.">
        <title>The Global Catalogue of Microorganisms (GCM) 10K type strain sequencing project: providing services to taxonomists for standard genome sequencing and annotation.</title>
        <authorList>
            <consortium name="The Broad Institute Genomics Platform"/>
            <consortium name="The Broad Institute Genome Sequencing Center for Infectious Disease"/>
            <person name="Wu L."/>
            <person name="Ma J."/>
        </authorList>
    </citation>
    <scope>NUCLEOTIDE SEQUENCE [LARGE SCALE GENOMIC DNA]</scope>
    <source>
        <strain evidence="2">CCUG 59778</strain>
    </source>
</reference>
<sequence length="158" mass="17179">MTEWMQPNWWPAPSGGTARTETDLADAMIQGELVELRVDADLASLALVRTMATAVAMRGDHDIDAIADLKLVADEICTTLIRRSTAGARLLCRFSLLPRSLAFTVSVPVCDVSPVRQDSLSWRLLTALVDSIATTVRTDGATPELVIEVLMTRKVGEL</sequence>
<dbReference type="RefSeq" id="WP_378247673.1">
    <property type="nucleotide sequence ID" value="NZ_JBHSKF010000005.1"/>
</dbReference>
<proteinExistence type="predicted"/>
<dbReference type="Proteomes" id="UP001596157">
    <property type="component" value="Unassembled WGS sequence"/>
</dbReference>
<evidence type="ECO:0000313" key="1">
    <source>
        <dbReference type="EMBL" id="MFC5288082.1"/>
    </source>
</evidence>
<keyword evidence="2" id="KW-1185">Reference proteome</keyword>
<accession>A0ABW0EMK8</accession>
<dbReference type="EMBL" id="JBHSKF010000005">
    <property type="protein sequence ID" value="MFC5288082.1"/>
    <property type="molecule type" value="Genomic_DNA"/>
</dbReference>
<gene>
    <name evidence="1" type="ORF">ACFPM7_13565</name>
</gene>
<protein>
    <submittedName>
        <fullName evidence="1">Anti-sigma factor</fullName>
    </submittedName>
</protein>
<organism evidence="1 2">
    <name type="scientific">Actinokineospora guangxiensis</name>
    <dbReference type="NCBI Taxonomy" id="1490288"/>
    <lineage>
        <taxon>Bacteria</taxon>
        <taxon>Bacillati</taxon>
        <taxon>Actinomycetota</taxon>
        <taxon>Actinomycetes</taxon>
        <taxon>Pseudonocardiales</taxon>
        <taxon>Pseudonocardiaceae</taxon>
        <taxon>Actinokineospora</taxon>
    </lineage>
</organism>
<comment type="caution">
    <text evidence="1">The sequence shown here is derived from an EMBL/GenBank/DDBJ whole genome shotgun (WGS) entry which is preliminary data.</text>
</comment>
<evidence type="ECO:0000313" key="2">
    <source>
        <dbReference type="Proteomes" id="UP001596157"/>
    </source>
</evidence>